<protein>
    <submittedName>
        <fullName evidence="2">Uncharacterized protein</fullName>
    </submittedName>
</protein>
<name>A0A392QA11_9FABA</name>
<feature type="region of interest" description="Disordered" evidence="1">
    <location>
        <begin position="1"/>
        <end position="26"/>
    </location>
</feature>
<accession>A0A392QA11</accession>
<dbReference type="EMBL" id="LXQA010118066">
    <property type="protein sequence ID" value="MCI20095.1"/>
    <property type="molecule type" value="Genomic_DNA"/>
</dbReference>
<comment type="caution">
    <text evidence="2">The sequence shown here is derived from an EMBL/GenBank/DDBJ whole genome shotgun (WGS) entry which is preliminary data.</text>
</comment>
<proteinExistence type="predicted"/>
<keyword evidence="3" id="KW-1185">Reference proteome</keyword>
<evidence type="ECO:0000256" key="1">
    <source>
        <dbReference type="SAM" id="MobiDB-lite"/>
    </source>
</evidence>
<reference evidence="2 3" key="1">
    <citation type="journal article" date="2018" name="Front. Plant Sci.">
        <title>Red Clover (Trifolium pratense) and Zigzag Clover (T. medium) - A Picture of Genomic Similarities and Differences.</title>
        <authorList>
            <person name="Dluhosova J."/>
            <person name="Istvanek J."/>
            <person name="Nedelnik J."/>
            <person name="Repkova J."/>
        </authorList>
    </citation>
    <scope>NUCLEOTIDE SEQUENCE [LARGE SCALE GENOMIC DNA]</scope>
    <source>
        <strain evidence="3">cv. 10/8</strain>
        <tissue evidence="2">Leaf</tissue>
    </source>
</reference>
<organism evidence="2 3">
    <name type="scientific">Trifolium medium</name>
    <dbReference type="NCBI Taxonomy" id="97028"/>
    <lineage>
        <taxon>Eukaryota</taxon>
        <taxon>Viridiplantae</taxon>
        <taxon>Streptophyta</taxon>
        <taxon>Embryophyta</taxon>
        <taxon>Tracheophyta</taxon>
        <taxon>Spermatophyta</taxon>
        <taxon>Magnoliopsida</taxon>
        <taxon>eudicotyledons</taxon>
        <taxon>Gunneridae</taxon>
        <taxon>Pentapetalae</taxon>
        <taxon>rosids</taxon>
        <taxon>fabids</taxon>
        <taxon>Fabales</taxon>
        <taxon>Fabaceae</taxon>
        <taxon>Papilionoideae</taxon>
        <taxon>50 kb inversion clade</taxon>
        <taxon>NPAAA clade</taxon>
        <taxon>Hologalegina</taxon>
        <taxon>IRL clade</taxon>
        <taxon>Trifolieae</taxon>
        <taxon>Trifolium</taxon>
    </lineage>
</organism>
<sequence>MRYSSKPMKGSMSVEASTPPLPPPSKRSVVLALKVKDCIKD</sequence>
<dbReference type="AlphaFoldDB" id="A0A392QA11"/>
<evidence type="ECO:0000313" key="3">
    <source>
        <dbReference type="Proteomes" id="UP000265520"/>
    </source>
</evidence>
<evidence type="ECO:0000313" key="2">
    <source>
        <dbReference type="EMBL" id="MCI20095.1"/>
    </source>
</evidence>
<dbReference type="Proteomes" id="UP000265520">
    <property type="component" value="Unassembled WGS sequence"/>
</dbReference>